<dbReference type="InterPro" id="IPR007811">
    <property type="entry name" value="RPC4"/>
</dbReference>
<dbReference type="STRING" id="1097556.R4XE85"/>
<evidence type="ECO:0000313" key="7">
    <source>
        <dbReference type="Proteomes" id="UP000013776"/>
    </source>
</evidence>
<dbReference type="GO" id="GO:0003677">
    <property type="term" value="F:DNA binding"/>
    <property type="evidence" value="ECO:0007669"/>
    <property type="project" value="InterPro"/>
</dbReference>
<dbReference type="GO" id="GO:0005666">
    <property type="term" value="C:RNA polymerase III complex"/>
    <property type="evidence" value="ECO:0007669"/>
    <property type="project" value="InterPro"/>
</dbReference>
<sequence>MPPKRAESPGEAPIPLPRLTRRPSGNTSTNGVENPIDPDAPREGRLASLKARPTASTRGSASKITFKPKAVQRRRKDGASESLLNLGGNEDDSDMSGPHLRRAERGRGVGRGSGRGSRVEALLQASGPFAQGPAMASVSNSRGRGGSSFTGGRSTATSGPVRTMTSTKKETGKSVKDNEEEANFDDAGQPMQNLLRMRDDTSDFWAPVTTERIERTQTEKKIALPGAAEKLVKVKKEAEDLGFIDVKTEPTESTLTSRVPSPEAAQTEDIQMSEIEAQPSAPGGDIDEDDIALPGMEAPVATKAIEGKPKVEEKGKPVFKVMTVEEAEEQDRLSTDLESLRMTLDRDPTIDEGQEQLIFIQLPEVLPFWAPGQDDTKNDGFAKEEEVKHEIVEIDQIAEDRKSQKDDPSADPEPSDIALPSSETAKAREVVSAKPDSNSTAEARTTVPGTAAAAAPEVPKKKKKKPKPMTFPPPEGCIGQLHVHRSGKITCEWGGIMMDVGTGSECGFLQEVVVVDPKTDKTAWSLGRVASRMMMTPNLDDLLGVRG</sequence>
<feature type="region of interest" description="Disordered" evidence="5">
    <location>
        <begin position="251"/>
        <end position="284"/>
    </location>
</feature>
<evidence type="ECO:0000256" key="2">
    <source>
        <dbReference type="ARBA" id="ARBA00022478"/>
    </source>
</evidence>
<dbReference type="VEuPathDB" id="FungiDB:TAPDE_004335"/>
<dbReference type="PANTHER" id="PTHR13408:SF0">
    <property type="entry name" value="DNA-DIRECTED RNA POLYMERASE III SUBUNIT RPC4"/>
    <property type="match status" value="1"/>
</dbReference>
<keyword evidence="2" id="KW-0240">DNA-directed RNA polymerase</keyword>
<reference evidence="6 7" key="1">
    <citation type="journal article" date="2013" name="MBio">
        <title>Genome sequencing of the plant pathogen Taphrina deformans, the causal agent of peach leaf curl.</title>
        <authorList>
            <person name="Cisse O.H."/>
            <person name="Almeida J.M.G.C.F."/>
            <person name="Fonseca A."/>
            <person name="Kumar A.A."/>
            <person name="Salojaervi J."/>
            <person name="Overmyer K."/>
            <person name="Hauser P.M."/>
            <person name="Pagni M."/>
        </authorList>
    </citation>
    <scope>NUCLEOTIDE SEQUENCE [LARGE SCALE GENOMIC DNA]</scope>
    <source>
        <strain evidence="7">PYCC 5710 / ATCC 11124 / CBS 356.35 / IMI 108563 / JCM 9778 / NBRC 8474</strain>
    </source>
</reference>
<feature type="compositionally biased region" description="Low complexity" evidence="5">
    <location>
        <begin position="150"/>
        <end position="159"/>
    </location>
</feature>
<feature type="compositionally biased region" description="Basic and acidic residues" evidence="5">
    <location>
        <begin position="394"/>
        <end position="408"/>
    </location>
</feature>
<keyword evidence="4" id="KW-0539">Nucleus</keyword>
<dbReference type="GO" id="GO:0042797">
    <property type="term" value="P:tRNA transcription by RNA polymerase III"/>
    <property type="evidence" value="ECO:0007669"/>
    <property type="project" value="TreeGrafter"/>
</dbReference>
<evidence type="ECO:0000256" key="3">
    <source>
        <dbReference type="ARBA" id="ARBA00023163"/>
    </source>
</evidence>
<dbReference type="EMBL" id="CAHR02000192">
    <property type="protein sequence ID" value="CCG83982.1"/>
    <property type="molecule type" value="Genomic_DNA"/>
</dbReference>
<evidence type="ECO:0000256" key="1">
    <source>
        <dbReference type="ARBA" id="ARBA00004123"/>
    </source>
</evidence>
<dbReference type="Pfam" id="PF05132">
    <property type="entry name" value="RNA_pol_Rpc4"/>
    <property type="match status" value="1"/>
</dbReference>
<evidence type="ECO:0000256" key="4">
    <source>
        <dbReference type="ARBA" id="ARBA00023242"/>
    </source>
</evidence>
<feature type="region of interest" description="Disordered" evidence="5">
    <location>
        <begin position="1"/>
        <end position="191"/>
    </location>
</feature>
<comment type="subcellular location">
    <subcellularLocation>
        <location evidence="1">Nucleus</location>
    </subcellularLocation>
</comment>
<dbReference type="OrthoDB" id="5836119at2759"/>
<dbReference type="PANTHER" id="PTHR13408">
    <property type="entry name" value="DNA-DIRECTED RNA POLYMERASE III"/>
    <property type="match status" value="1"/>
</dbReference>
<accession>R4XE85</accession>
<proteinExistence type="predicted"/>
<evidence type="ECO:0000256" key="5">
    <source>
        <dbReference type="SAM" id="MobiDB-lite"/>
    </source>
</evidence>
<gene>
    <name evidence="6" type="ORF">TAPDE_004335</name>
</gene>
<dbReference type="AlphaFoldDB" id="R4XE85"/>
<dbReference type="Proteomes" id="UP000013776">
    <property type="component" value="Unassembled WGS sequence"/>
</dbReference>
<feature type="compositionally biased region" description="Polar residues" evidence="5">
    <location>
        <begin position="23"/>
        <end position="32"/>
    </location>
</feature>
<feature type="region of interest" description="Disordered" evidence="5">
    <location>
        <begin position="394"/>
        <end position="476"/>
    </location>
</feature>
<comment type="caution">
    <text evidence="6">The sequence shown here is derived from an EMBL/GenBank/DDBJ whole genome shotgun (WGS) entry which is preliminary data.</text>
</comment>
<keyword evidence="3" id="KW-0804">Transcription</keyword>
<keyword evidence="7" id="KW-1185">Reference proteome</keyword>
<evidence type="ECO:0000313" key="6">
    <source>
        <dbReference type="EMBL" id="CCG83982.1"/>
    </source>
</evidence>
<dbReference type="eggNOG" id="KOG3122">
    <property type="taxonomic scope" value="Eukaryota"/>
</dbReference>
<evidence type="ECO:0008006" key="8">
    <source>
        <dbReference type="Google" id="ProtNLM"/>
    </source>
</evidence>
<feature type="compositionally biased region" description="Basic and acidic residues" evidence="5">
    <location>
        <begin position="167"/>
        <end position="177"/>
    </location>
</feature>
<protein>
    <recommendedName>
        <fullName evidence="8">DNA-directed RNA polymerase III RPC4</fullName>
    </recommendedName>
</protein>
<organism evidence="6 7">
    <name type="scientific">Taphrina deformans (strain PYCC 5710 / ATCC 11124 / CBS 356.35 / IMI 108563 / JCM 9778 / NBRC 8474)</name>
    <name type="common">Peach leaf curl fungus</name>
    <name type="synonym">Lalaria deformans</name>
    <dbReference type="NCBI Taxonomy" id="1097556"/>
    <lineage>
        <taxon>Eukaryota</taxon>
        <taxon>Fungi</taxon>
        <taxon>Dikarya</taxon>
        <taxon>Ascomycota</taxon>
        <taxon>Taphrinomycotina</taxon>
        <taxon>Taphrinomycetes</taxon>
        <taxon>Taphrinales</taxon>
        <taxon>Taphrinaceae</taxon>
        <taxon>Taphrina</taxon>
    </lineage>
</organism>
<name>R4XE85_TAPDE</name>
<feature type="compositionally biased region" description="Polar residues" evidence="5">
    <location>
        <begin position="54"/>
        <end position="63"/>
    </location>
</feature>